<gene>
    <name evidence="18" type="primary">nnrE</name>
    <name evidence="17" type="synonym">nnrD</name>
    <name evidence="22" type="ORF">F1654_00175</name>
</gene>
<comment type="caution">
    <text evidence="18">Lacks conserved residue(s) required for the propagation of feature annotation.</text>
</comment>
<feature type="binding site" evidence="17">
    <location>
        <position position="430"/>
    </location>
    <ligand>
        <name>(6S)-NADPHX</name>
        <dbReference type="ChEBI" id="CHEBI:64076"/>
    </ligand>
</feature>
<comment type="caution">
    <text evidence="22">The sequence shown here is derived from an EMBL/GenBank/DDBJ whole genome shotgun (WGS) entry which is preliminary data.</text>
</comment>
<dbReference type="NCBIfam" id="TIGR00196">
    <property type="entry name" value="yjeF_cterm"/>
    <property type="match status" value="1"/>
</dbReference>
<dbReference type="SUPFAM" id="SSF64153">
    <property type="entry name" value="YjeF N-terminal domain-like"/>
    <property type="match status" value="1"/>
</dbReference>
<keyword evidence="12 17" id="KW-0456">Lyase</keyword>
<evidence type="ECO:0000313" key="23">
    <source>
        <dbReference type="Proteomes" id="UP000325122"/>
    </source>
</evidence>
<feature type="binding site" evidence="17">
    <location>
        <position position="429"/>
    </location>
    <ligand>
        <name>AMP</name>
        <dbReference type="ChEBI" id="CHEBI:456215"/>
    </ligand>
</feature>
<dbReference type="Pfam" id="PF03853">
    <property type="entry name" value="YjeF_N"/>
    <property type="match status" value="1"/>
</dbReference>
<dbReference type="GO" id="GO:0046496">
    <property type="term" value="P:nicotinamide nucleotide metabolic process"/>
    <property type="evidence" value="ECO:0007669"/>
    <property type="project" value="UniProtKB-UniRule"/>
</dbReference>
<dbReference type="GO" id="GO:0005524">
    <property type="term" value="F:ATP binding"/>
    <property type="evidence" value="ECO:0007669"/>
    <property type="project" value="UniProtKB-UniRule"/>
</dbReference>
<dbReference type="EC" id="5.1.99.6" evidence="19"/>
<evidence type="ECO:0000256" key="10">
    <source>
        <dbReference type="ARBA" id="ARBA00023027"/>
    </source>
</evidence>
<dbReference type="InterPro" id="IPR036652">
    <property type="entry name" value="YjeF_N_dom_sf"/>
</dbReference>
<dbReference type="GO" id="GO:0052856">
    <property type="term" value="F:NAD(P)HX epimerase activity"/>
    <property type="evidence" value="ECO:0007669"/>
    <property type="project" value="UniProtKB-UniRule"/>
</dbReference>
<dbReference type="Proteomes" id="UP000325122">
    <property type="component" value="Unassembled WGS sequence"/>
</dbReference>
<dbReference type="InterPro" id="IPR004443">
    <property type="entry name" value="YjeF_N_dom"/>
</dbReference>
<comment type="cofactor">
    <cofactor evidence="17">
        <name>Mg(2+)</name>
        <dbReference type="ChEBI" id="CHEBI:18420"/>
    </cofactor>
</comment>
<evidence type="ECO:0000256" key="2">
    <source>
        <dbReference type="ARBA" id="ARBA00000909"/>
    </source>
</evidence>
<keyword evidence="9 18" id="KW-0630">Potassium</keyword>
<evidence type="ECO:0000256" key="12">
    <source>
        <dbReference type="ARBA" id="ARBA00023239"/>
    </source>
</evidence>
<dbReference type="RefSeq" id="WP_150021497.1">
    <property type="nucleotide sequence ID" value="NZ_VWOJ01000001.1"/>
</dbReference>
<dbReference type="GO" id="GO:0052855">
    <property type="term" value="F:ADP-dependent NAD(P)H-hydrate dehydratase activity"/>
    <property type="evidence" value="ECO:0007669"/>
    <property type="project" value="UniProtKB-UniRule"/>
</dbReference>
<comment type="catalytic activity">
    <reaction evidence="1 18 19">
        <text>(6R)-NADHX = (6S)-NADHX</text>
        <dbReference type="Rhea" id="RHEA:32215"/>
        <dbReference type="ChEBI" id="CHEBI:64074"/>
        <dbReference type="ChEBI" id="CHEBI:64075"/>
        <dbReference type="EC" id="5.1.99.6"/>
    </reaction>
</comment>
<feature type="domain" description="YjeF C-terminal" evidence="20">
    <location>
        <begin position="219"/>
        <end position="484"/>
    </location>
</feature>
<feature type="binding site" evidence="18">
    <location>
        <begin position="59"/>
        <end position="63"/>
    </location>
    <ligand>
        <name>(6S)-NADPHX</name>
        <dbReference type="ChEBI" id="CHEBI:64076"/>
    </ligand>
</feature>
<comment type="subunit">
    <text evidence="17">Homotetramer.</text>
</comment>
<evidence type="ECO:0000313" key="22">
    <source>
        <dbReference type="EMBL" id="KAA5804466.1"/>
    </source>
</evidence>
<evidence type="ECO:0000256" key="3">
    <source>
        <dbReference type="ARBA" id="ARBA00006001"/>
    </source>
</evidence>
<evidence type="ECO:0000256" key="4">
    <source>
        <dbReference type="ARBA" id="ARBA00009524"/>
    </source>
</evidence>
<dbReference type="SUPFAM" id="SSF53613">
    <property type="entry name" value="Ribokinase-like"/>
    <property type="match status" value="1"/>
</dbReference>
<comment type="catalytic activity">
    <reaction evidence="16 17 19">
        <text>(6S)-NADPHX + ADP = AMP + phosphate + NADPH + H(+)</text>
        <dbReference type="Rhea" id="RHEA:32235"/>
        <dbReference type="ChEBI" id="CHEBI:15378"/>
        <dbReference type="ChEBI" id="CHEBI:43474"/>
        <dbReference type="ChEBI" id="CHEBI:57783"/>
        <dbReference type="ChEBI" id="CHEBI:64076"/>
        <dbReference type="ChEBI" id="CHEBI:456215"/>
        <dbReference type="ChEBI" id="CHEBI:456216"/>
        <dbReference type="EC" id="4.2.1.136"/>
    </reaction>
</comment>
<dbReference type="Pfam" id="PF01256">
    <property type="entry name" value="Carb_kinase"/>
    <property type="match status" value="1"/>
</dbReference>
<evidence type="ECO:0000256" key="11">
    <source>
        <dbReference type="ARBA" id="ARBA00023235"/>
    </source>
</evidence>
<comment type="function">
    <text evidence="17">Catalyzes the dehydration of the S-form of NAD(P)HX at the expense of ADP, which is converted to AMP. Together with NAD(P)HX epimerase, which catalyzes the epimerization of the S- and R-forms, the enzyme allows the repair of both epimers of NAD(P)HX, a damaged form of NAD(P)H that is a result of enzymatic or heat-dependent hydration.</text>
</comment>
<comment type="similarity">
    <text evidence="3 19">In the N-terminal section; belongs to the NnrE/AIBP family.</text>
</comment>
<evidence type="ECO:0000256" key="9">
    <source>
        <dbReference type="ARBA" id="ARBA00022958"/>
    </source>
</evidence>
<feature type="binding site" evidence="17">
    <location>
        <position position="254"/>
    </location>
    <ligand>
        <name>(6S)-NADPHX</name>
        <dbReference type="ChEBI" id="CHEBI:64076"/>
    </ligand>
</feature>
<feature type="binding site" evidence="18">
    <location>
        <begin position="124"/>
        <end position="130"/>
    </location>
    <ligand>
        <name>(6S)-NADPHX</name>
        <dbReference type="ChEBI" id="CHEBI:64076"/>
    </ligand>
</feature>
<dbReference type="EC" id="4.2.1.136" evidence="19"/>
<evidence type="ECO:0000256" key="16">
    <source>
        <dbReference type="ARBA" id="ARBA00049209"/>
    </source>
</evidence>
<dbReference type="CDD" id="cd01171">
    <property type="entry name" value="YXKO-related"/>
    <property type="match status" value="1"/>
</dbReference>
<dbReference type="PROSITE" id="PS51383">
    <property type="entry name" value="YJEF_C_3"/>
    <property type="match status" value="1"/>
</dbReference>
<evidence type="ECO:0000256" key="5">
    <source>
        <dbReference type="ARBA" id="ARBA00022723"/>
    </source>
</evidence>
<dbReference type="EMBL" id="VWOJ01000001">
    <property type="protein sequence ID" value="KAA5804466.1"/>
    <property type="molecule type" value="Genomic_DNA"/>
</dbReference>
<comment type="cofactor">
    <cofactor evidence="18 19">
        <name>K(+)</name>
        <dbReference type="ChEBI" id="CHEBI:29103"/>
    </cofactor>
    <text evidence="18 19">Binds 1 potassium ion per subunit.</text>
</comment>
<evidence type="ECO:0000256" key="1">
    <source>
        <dbReference type="ARBA" id="ARBA00000013"/>
    </source>
</evidence>
<dbReference type="PROSITE" id="PS51385">
    <property type="entry name" value="YJEF_N"/>
    <property type="match status" value="1"/>
</dbReference>
<comment type="similarity">
    <text evidence="4 19">In the C-terminal section; belongs to the NnrD/CARKD family.</text>
</comment>
<feature type="binding site" evidence="17">
    <location>
        <position position="364"/>
    </location>
    <ligand>
        <name>(6S)-NADPHX</name>
        <dbReference type="ChEBI" id="CHEBI:64076"/>
    </ligand>
</feature>
<comment type="similarity">
    <text evidence="17">Belongs to the NnrD/CARKD family.</text>
</comment>
<keyword evidence="10 17" id="KW-0520">NAD</keyword>
<dbReference type="HAMAP" id="MF_01966">
    <property type="entry name" value="NADHX_epimerase"/>
    <property type="match status" value="1"/>
</dbReference>
<evidence type="ECO:0000259" key="21">
    <source>
        <dbReference type="PROSITE" id="PS51385"/>
    </source>
</evidence>
<comment type="function">
    <text evidence="14 19">Bifunctional enzyme that catalyzes the epimerization of the S- and R-forms of NAD(P)HX and the dehydration of the S-form of NAD(P)HX at the expense of ADP, which is converted to AMP. This allows the repair of both epimers of NAD(P)HX, a damaged form of NAD(P)H that is a result of enzymatic or heat-dependent hydration.</text>
</comment>
<evidence type="ECO:0000256" key="17">
    <source>
        <dbReference type="HAMAP-Rule" id="MF_01965"/>
    </source>
</evidence>
<sequence>MRVPHALLTPDAMARADAYAVSKGVSGETLMAAAGAAMVRAIEARWAPRPAAVLCGPGNNGGDGWVAARLMKKSGWPVQVFSAVPVTALKGDAASAARGWTGRVEALEACDPARFALVVDALFGAGLSRPLEGEAARLAEACREGPVVVSADVPSGLDGAAGRAEGAAFKADLTVTFHRLKPGHVLQPGRVLCGEIVCADIGIPDGWEAEAAPCAQLNHPDLWPVPGLELEAETHKHRRGRLTILSGPAGSGGAAQLAARAGLLGGAGFVTLALPSDAAPASDPLLVSRPLGQGDLAAHLSDTRADAAVIGPGAGLHDALKVRVAAALERRIPLVLDADALTVFADAPEALFAQLHPRCVLTPHAGEFARLFPGLAEGALNKIEAAREAARLAHAIIVYKGPDTVIAAPNGAVRVNVHASARLATAGTGDVLAGLTGAFLAQGAAPFEAACAAVWLHGDAGRRLGPGATAGDVLACLPQALAAERDRRARQRALQRLTAQR</sequence>
<dbReference type="InterPro" id="IPR029056">
    <property type="entry name" value="Ribokinase-like"/>
</dbReference>
<name>A0A5M6ZI09_9PROT</name>
<evidence type="ECO:0000256" key="8">
    <source>
        <dbReference type="ARBA" id="ARBA00022857"/>
    </source>
</evidence>
<dbReference type="PANTHER" id="PTHR12592:SF0">
    <property type="entry name" value="ATP-DEPENDENT (S)-NAD(P)H-HYDRATE DEHYDRATASE"/>
    <property type="match status" value="1"/>
</dbReference>
<dbReference type="GO" id="GO:0110051">
    <property type="term" value="P:metabolite repair"/>
    <property type="evidence" value="ECO:0007669"/>
    <property type="project" value="TreeGrafter"/>
</dbReference>
<feature type="binding site" evidence="17">
    <location>
        <position position="313"/>
    </location>
    <ligand>
        <name>(6S)-NADPHX</name>
        <dbReference type="ChEBI" id="CHEBI:64076"/>
    </ligand>
</feature>
<comment type="catalytic activity">
    <reaction evidence="15 17 19">
        <text>(6S)-NADHX + ADP = AMP + phosphate + NADH + H(+)</text>
        <dbReference type="Rhea" id="RHEA:32223"/>
        <dbReference type="ChEBI" id="CHEBI:15378"/>
        <dbReference type="ChEBI" id="CHEBI:43474"/>
        <dbReference type="ChEBI" id="CHEBI:57945"/>
        <dbReference type="ChEBI" id="CHEBI:64074"/>
        <dbReference type="ChEBI" id="CHEBI:456215"/>
        <dbReference type="ChEBI" id="CHEBI:456216"/>
        <dbReference type="EC" id="4.2.1.136"/>
    </reaction>
</comment>
<keyword evidence="6 17" id="KW-0547">Nucleotide-binding</keyword>
<evidence type="ECO:0000256" key="6">
    <source>
        <dbReference type="ARBA" id="ARBA00022741"/>
    </source>
</evidence>
<organism evidence="22 23">
    <name type="scientific">Alkalicaulis satelles</name>
    <dbReference type="NCBI Taxonomy" id="2609175"/>
    <lineage>
        <taxon>Bacteria</taxon>
        <taxon>Pseudomonadati</taxon>
        <taxon>Pseudomonadota</taxon>
        <taxon>Alphaproteobacteria</taxon>
        <taxon>Maricaulales</taxon>
        <taxon>Maricaulaceae</taxon>
        <taxon>Alkalicaulis</taxon>
    </lineage>
</organism>
<keyword evidence="13" id="KW-0511">Multifunctional enzyme</keyword>
<reference evidence="22 23" key="1">
    <citation type="submission" date="2019-09" db="EMBL/GenBank/DDBJ databases">
        <authorList>
            <person name="Kevbrin V."/>
            <person name="Grouzdev D.S."/>
        </authorList>
    </citation>
    <scope>NUCLEOTIDE SEQUENCE [LARGE SCALE GENOMIC DNA]</scope>
    <source>
        <strain evidence="22 23">G-192</strain>
    </source>
</reference>
<keyword evidence="23" id="KW-1185">Reference proteome</keyword>
<dbReference type="InterPro" id="IPR030677">
    <property type="entry name" value="Nnr"/>
</dbReference>
<dbReference type="NCBIfam" id="TIGR00197">
    <property type="entry name" value="yjeF_nterm"/>
    <property type="match status" value="1"/>
</dbReference>
<evidence type="ECO:0000256" key="13">
    <source>
        <dbReference type="ARBA" id="ARBA00023268"/>
    </source>
</evidence>
<evidence type="ECO:0000256" key="15">
    <source>
        <dbReference type="ARBA" id="ARBA00048238"/>
    </source>
</evidence>
<dbReference type="Gene3D" id="3.40.1190.20">
    <property type="match status" value="1"/>
</dbReference>
<dbReference type="Gene3D" id="3.40.50.10260">
    <property type="entry name" value="YjeF N-terminal domain"/>
    <property type="match status" value="1"/>
</dbReference>
<evidence type="ECO:0000256" key="14">
    <source>
        <dbReference type="ARBA" id="ARBA00025153"/>
    </source>
</evidence>
<keyword evidence="5 18" id="KW-0479">Metal-binding</keyword>
<keyword evidence="8 17" id="KW-0521">NADP</keyword>
<dbReference type="InterPro" id="IPR000631">
    <property type="entry name" value="CARKD"/>
</dbReference>
<keyword evidence="11 18" id="KW-0413">Isomerase</keyword>
<evidence type="ECO:0000256" key="7">
    <source>
        <dbReference type="ARBA" id="ARBA00022840"/>
    </source>
</evidence>
<dbReference type="HAMAP" id="MF_01965">
    <property type="entry name" value="NADHX_dehydratase"/>
    <property type="match status" value="1"/>
</dbReference>
<evidence type="ECO:0000256" key="19">
    <source>
        <dbReference type="PIRNR" id="PIRNR017184"/>
    </source>
</evidence>
<feature type="binding site" evidence="18">
    <location>
        <position position="152"/>
    </location>
    <ligand>
        <name>(6S)-NADPHX</name>
        <dbReference type="ChEBI" id="CHEBI:64076"/>
    </ligand>
</feature>
<comment type="catalytic activity">
    <reaction evidence="2 18 19">
        <text>(6R)-NADPHX = (6S)-NADPHX</text>
        <dbReference type="Rhea" id="RHEA:32227"/>
        <dbReference type="ChEBI" id="CHEBI:64076"/>
        <dbReference type="ChEBI" id="CHEBI:64077"/>
        <dbReference type="EC" id="5.1.99.6"/>
    </reaction>
</comment>
<comment type="function">
    <text evidence="18">Catalyzes the epimerization of the S- and R-forms of NAD(P)HX, a damaged form of NAD(P)H that is a result of enzymatic or heat-dependent hydration. This is a prerequisite for the S-specific NAD(P)H-hydrate dehydratase to allow the repair of both epimers of NAD(P)HX.</text>
</comment>
<comment type="similarity">
    <text evidence="18">Belongs to the NnrE/AIBP family.</text>
</comment>
<feature type="binding site" evidence="18">
    <location>
        <position position="155"/>
    </location>
    <ligand>
        <name>K(+)</name>
        <dbReference type="ChEBI" id="CHEBI:29103"/>
    </ligand>
</feature>
<feature type="binding site" evidence="18">
    <location>
        <position position="60"/>
    </location>
    <ligand>
        <name>K(+)</name>
        <dbReference type="ChEBI" id="CHEBI:29103"/>
    </ligand>
</feature>
<dbReference type="PIRSF" id="PIRSF017184">
    <property type="entry name" value="Nnr"/>
    <property type="match status" value="1"/>
</dbReference>
<keyword evidence="7 17" id="KW-0067">ATP-binding</keyword>
<dbReference type="GO" id="GO:0046872">
    <property type="term" value="F:metal ion binding"/>
    <property type="evidence" value="ECO:0007669"/>
    <property type="project" value="UniProtKB-UniRule"/>
</dbReference>
<feature type="binding site" evidence="18">
    <location>
        <position position="120"/>
    </location>
    <ligand>
        <name>K(+)</name>
        <dbReference type="ChEBI" id="CHEBI:29103"/>
    </ligand>
</feature>
<dbReference type="AlphaFoldDB" id="A0A5M6ZI09"/>
<protein>
    <recommendedName>
        <fullName evidence="19">Bifunctional NAD(P)H-hydrate repair enzyme</fullName>
    </recommendedName>
    <alternativeName>
        <fullName evidence="19">Nicotinamide nucleotide repair protein</fullName>
    </alternativeName>
    <domain>
        <recommendedName>
            <fullName evidence="19">ADP-dependent (S)-NAD(P)H-hydrate dehydratase</fullName>
            <ecNumber evidence="19">4.2.1.136</ecNumber>
        </recommendedName>
        <alternativeName>
            <fullName evidence="19">ADP-dependent NAD(P)HX dehydratase</fullName>
        </alternativeName>
    </domain>
    <domain>
        <recommendedName>
            <fullName evidence="19">NAD(P)H-hydrate epimerase</fullName>
            <ecNumber evidence="19">5.1.99.6</ecNumber>
        </recommendedName>
    </domain>
</protein>
<accession>A0A5M6ZI09</accession>
<proteinExistence type="inferred from homology"/>
<feature type="binding site" evidence="17">
    <location>
        <begin position="400"/>
        <end position="404"/>
    </location>
    <ligand>
        <name>AMP</name>
        <dbReference type="ChEBI" id="CHEBI:456215"/>
    </ligand>
</feature>
<feature type="domain" description="YjeF N-terminal" evidence="21">
    <location>
        <begin position="13"/>
        <end position="209"/>
    </location>
</feature>
<evidence type="ECO:0000259" key="20">
    <source>
        <dbReference type="PROSITE" id="PS51383"/>
    </source>
</evidence>
<evidence type="ECO:0000256" key="18">
    <source>
        <dbReference type="HAMAP-Rule" id="MF_01966"/>
    </source>
</evidence>
<dbReference type="PANTHER" id="PTHR12592">
    <property type="entry name" value="ATP-DEPENDENT (S)-NAD(P)H-HYDRATE DEHYDRATASE FAMILY MEMBER"/>
    <property type="match status" value="1"/>
</dbReference>